<dbReference type="AlphaFoldDB" id="A0A672GKS6"/>
<dbReference type="PANTHER" id="PTHR23113:SF224">
    <property type="entry name" value="RAP GUANINE NUCLEOTIDE EXCHANGE FACTOR 1"/>
    <property type="match status" value="1"/>
</dbReference>
<dbReference type="Gene3D" id="1.10.840.10">
    <property type="entry name" value="Ras guanine-nucleotide exchange factors catalytic domain"/>
    <property type="match status" value="1"/>
</dbReference>
<reference evidence="6" key="1">
    <citation type="submission" date="2019-06" db="EMBL/GenBank/DDBJ databases">
        <authorList>
            <consortium name="Wellcome Sanger Institute Data Sharing"/>
        </authorList>
    </citation>
    <scope>NUCLEOTIDE SEQUENCE [LARGE SCALE GENOMIC DNA]</scope>
</reference>
<feature type="compositionally biased region" description="Polar residues" evidence="4">
    <location>
        <begin position="43"/>
        <end position="53"/>
    </location>
</feature>
<dbReference type="Gene3D" id="1.20.870.10">
    <property type="entry name" value="Son of sevenless (SoS) protein Chain: S domain 1"/>
    <property type="match status" value="1"/>
</dbReference>
<protein>
    <recommendedName>
        <fullName evidence="2">CRK SH3-binding GNRP</fullName>
    </recommendedName>
</protein>
<dbReference type="PROSITE" id="PS50009">
    <property type="entry name" value="RASGEF_CAT"/>
    <property type="match status" value="1"/>
</dbReference>
<evidence type="ECO:0000256" key="4">
    <source>
        <dbReference type="SAM" id="MobiDB-lite"/>
    </source>
</evidence>
<feature type="compositionally biased region" description="Basic and acidic residues" evidence="4">
    <location>
        <begin position="75"/>
        <end position="85"/>
    </location>
</feature>
<dbReference type="FunFam" id="1.10.840.10:FF:000009">
    <property type="entry name" value="rap guanine nucleotide exchange factor 1"/>
    <property type="match status" value="1"/>
</dbReference>
<keyword evidence="7" id="KW-1185">Reference proteome</keyword>
<reference evidence="6" key="3">
    <citation type="submission" date="2025-09" db="UniProtKB">
        <authorList>
            <consortium name="Ensembl"/>
        </authorList>
    </citation>
    <scope>IDENTIFICATION</scope>
</reference>
<evidence type="ECO:0000256" key="2">
    <source>
        <dbReference type="ARBA" id="ARBA00083313"/>
    </source>
</evidence>
<dbReference type="InterPro" id="IPR001895">
    <property type="entry name" value="RASGEF_cat_dom"/>
</dbReference>
<proteinExistence type="predicted"/>
<evidence type="ECO:0000256" key="1">
    <source>
        <dbReference type="ARBA" id="ARBA00022658"/>
    </source>
</evidence>
<dbReference type="PANTHER" id="PTHR23113">
    <property type="entry name" value="GUANINE NUCLEOTIDE EXCHANGE FACTOR"/>
    <property type="match status" value="1"/>
</dbReference>
<reference evidence="6" key="2">
    <citation type="submission" date="2025-08" db="UniProtKB">
        <authorList>
            <consortium name="Ensembl"/>
        </authorList>
    </citation>
    <scope>IDENTIFICATION</scope>
</reference>
<dbReference type="Ensembl" id="ENSSFAT00005019644.1">
    <property type="protein sequence ID" value="ENSSFAP00005018877.1"/>
    <property type="gene ID" value="ENSSFAG00005009944.1"/>
</dbReference>
<feature type="region of interest" description="Disordered" evidence="4">
    <location>
        <begin position="40"/>
        <end position="259"/>
    </location>
</feature>
<feature type="domain" description="Ras-GEF" evidence="5">
    <location>
        <begin position="716"/>
        <end position="944"/>
    </location>
</feature>
<dbReference type="GO" id="GO:0005886">
    <property type="term" value="C:plasma membrane"/>
    <property type="evidence" value="ECO:0007669"/>
    <property type="project" value="TreeGrafter"/>
</dbReference>
<feature type="region of interest" description="Disordered" evidence="4">
    <location>
        <begin position="288"/>
        <end position="336"/>
    </location>
</feature>
<dbReference type="GO" id="GO:0007265">
    <property type="term" value="P:Ras protein signal transduction"/>
    <property type="evidence" value="ECO:0007669"/>
    <property type="project" value="TreeGrafter"/>
</dbReference>
<dbReference type="InterPro" id="IPR036964">
    <property type="entry name" value="RASGEF_cat_dom_sf"/>
</dbReference>
<evidence type="ECO:0000259" key="5">
    <source>
        <dbReference type="PROSITE" id="PS50009"/>
    </source>
</evidence>
<evidence type="ECO:0000256" key="3">
    <source>
        <dbReference type="PROSITE-ProRule" id="PRU00168"/>
    </source>
</evidence>
<feature type="compositionally biased region" description="Pro residues" evidence="4">
    <location>
        <begin position="196"/>
        <end position="208"/>
    </location>
</feature>
<dbReference type="InterPro" id="IPR023578">
    <property type="entry name" value="Ras_GEF_dom_sf"/>
</dbReference>
<organism evidence="6 7">
    <name type="scientific">Salarias fasciatus</name>
    <name type="common">Jewelled blenny</name>
    <name type="synonym">Blennius fasciatus</name>
    <dbReference type="NCBI Taxonomy" id="181472"/>
    <lineage>
        <taxon>Eukaryota</taxon>
        <taxon>Metazoa</taxon>
        <taxon>Chordata</taxon>
        <taxon>Craniata</taxon>
        <taxon>Vertebrata</taxon>
        <taxon>Euteleostomi</taxon>
        <taxon>Actinopterygii</taxon>
        <taxon>Neopterygii</taxon>
        <taxon>Teleostei</taxon>
        <taxon>Neoteleostei</taxon>
        <taxon>Acanthomorphata</taxon>
        <taxon>Ovalentaria</taxon>
        <taxon>Blenniimorphae</taxon>
        <taxon>Blenniiformes</taxon>
        <taxon>Blennioidei</taxon>
        <taxon>Blenniidae</taxon>
        <taxon>Salariinae</taxon>
        <taxon>Salarias</taxon>
    </lineage>
</organism>
<dbReference type="Pfam" id="PF00617">
    <property type="entry name" value="RasGEF"/>
    <property type="match status" value="1"/>
</dbReference>
<keyword evidence="1 3" id="KW-0344">Guanine-nucleotide releasing factor</keyword>
<dbReference type="InterPro" id="IPR008937">
    <property type="entry name" value="Ras-like_GEF"/>
</dbReference>
<dbReference type="InParanoid" id="A0A672GKS6"/>
<accession>A0A672GKS6</accession>
<evidence type="ECO:0000313" key="6">
    <source>
        <dbReference type="Ensembl" id="ENSSFAP00005018877.1"/>
    </source>
</evidence>
<dbReference type="CDD" id="cd00155">
    <property type="entry name" value="RasGEF"/>
    <property type="match status" value="1"/>
</dbReference>
<feature type="compositionally biased region" description="Basic and acidic residues" evidence="4">
    <location>
        <begin position="143"/>
        <end position="152"/>
    </location>
</feature>
<dbReference type="InterPro" id="IPR019804">
    <property type="entry name" value="Ras_G-nucl-exch_fac_CS"/>
</dbReference>
<evidence type="ECO:0000313" key="7">
    <source>
        <dbReference type="Proteomes" id="UP000472267"/>
    </source>
</evidence>
<dbReference type="GO" id="GO:0005085">
    <property type="term" value="F:guanyl-nucleotide exchange factor activity"/>
    <property type="evidence" value="ECO:0007669"/>
    <property type="project" value="UniProtKB-KW"/>
</dbReference>
<sequence>MVQGVSHGNQESTPSITAVIRAVLDTVKDLVRLAADRHKVSAPLSSVQSQTAGGQTGHSDDQETLNSSETCFSILRDEDKEEAVSGERTGAGQTDLAPPKPLKPRPLTRVSLGQSPPALPPKKRQPSSGPAPCRVAIVTPMRQEPEEKRQVEQECEDDCLKRPSSSAESTAHDSHCEDDPDYRFLTTDMSCLDTLAPPPSTVAPPPTLPEKTRTGSGLTCSQTPPPSGFDSPPHHLGSAHSEDTAGPDANKSPPPLPEKTRHIHQYLQFCSFYSDQSTASLYRRHLDSHLDSDSTPSAEHPPALPPKKKQQEQDSTEQQPEGTENTHRLQSDQQEVLLSSDEVIQRVVMKSADDDGPDMKAASADVLLVLATDSGQPLYRDVFLCTYRGFLSPTQVLRRLEDRYPPPVCLACLSPVSLLSLSCLSPVSQLSLSCLSPVSLLSLTCLFPVSQLSLTCLSPVSLLSLSCLSAVSQLSLSCLYPVSQLSPSCLSDVSQLSLRCLSSVSQLSLTCLSAVSQLSLTCLSAVSHLSLTCLSAVSQLSLSCLSAVSHLSLTCLSAVSQLSLSCLSAVSQLSLTCLSPVSHLSLSCLSAVSHLSLSCLSAVCPPFESLTCFTYRHLKQRREPENQKNLQDSRDCFSLLLRVTDELCVTELDSDLLLLLMDLVSSLLIGGELGPAHLLHTSILSRMEKTWQLIGSPPSLAARSVAARPGTLLDFRSQDLAEQMTLLDSELFYKIQLPEVLMWSLEQNEEKSPNLTKFTQHFNNMSFWVCSVIILQDKAQDREKLLLKFLKVMKHLKKLNNFNSYLSILSALDSAPLRRLDWQRSSCEAVEEMSAIIDSTASFRAYRTALAEVDPPCIPYLGLILQDLTFVHLGNPETLMTSQGSKVNFSKCWQQFNILKTLRSFQQVSYSLQPDGDIVSFFNDFSDHLAQEALWELSLRIRPKNAPRANQR</sequence>
<dbReference type="SMART" id="SM00147">
    <property type="entry name" value="RasGEF"/>
    <property type="match status" value="1"/>
</dbReference>
<dbReference type="SUPFAM" id="SSF48366">
    <property type="entry name" value="Ras GEF"/>
    <property type="match status" value="1"/>
</dbReference>
<gene>
    <name evidence="6" type="primary">LOC115397555</name>
</gene>
<name>A0A672GKS6_SALFA</name>
<dbReference type="Proteomes" id="UP000472267">
    <property type="component" value="Chromosome 12"/>
</dbReference>
<dbReference type="PROSITE" id="PS00720">
    <property type="entry name" value="RASGEF"/>
    <property type="match status" value="1"/>
</dbReference>